<evidence type="ECO:0000256" key="2">
    <source>
        <dbReference type="SAM" id="SignalP"/>
    </source>
</evidence>
<feature type="chain" id="PRO_5001520425" evidence="2">
    <location>
        <begin position="21"/>
        <end position="193"/>
    </location>
</feature>
<sequence length="193" mass="20915">MKKSALLVLSTVLSSVSVRAVYVTQGQVYCQAPCDPLSNVQQCQRGCLCYPRRDKPRLGNCFNPNAHIPPNYKHPRDIPPLPSRVGLPGALPPTAAAITPRPRPILGISGSTRQHPRTPAQGSSGGHTVSSLPGSPLNRPLPPIPNSSEENARPETPNWPRGRPLPPVPHNPEVRRQPASPRLPETLKMHPRA</sequence>
<feature type="signal peptide" evidence="2">
    <location>
        <begin position="1"/>
        <end position="20"/>
    </location>
</feature>
<protein>
    <submittedName>
        <fullName evidence="3">Uncharacterized protein</fullName>
    </submittedName>
</protein>
<keyword evidence="2" id="KW-0732">Signal</keyword>
<organism evidence="3">
    <name type="scientific">Amblyomma triste</name>
    <name type="common">Neotropical tick</name>
    <dbReference type="NCBI Taxonomy" id="251400"/>
    <lineage>
        <taxon>Eukaryota</taxon>
        <taxon>Metazoa</taxon>
        <taxon>Ecdysozoa</taxon>
        <taxon>Arthropoda</taxon>
        <taxon>Chelicerata</taxon>
        <taxon>Arachnida</taxon>
        <taxon>Acari</taxon>
        <taxon>Parasitiformes</taxon>
        <taxon>Ixodida</taxon>
        <taxon>Ixodoidea</taxon>
        <taxon>Ixodidae</taxon>
        <taxon>Amblyomminae</taxon>
        <taxon>Amblyomma</taxon>
    </lineage>
</organism>
<dbReference type="EMBL" id="GBBM01007347">
    <property type="protein sequence ID" value="JAC28071.1"/>
    <property type="molecule type" value="mRNA"/>
</dbReference>
<evidence type="ECO:0000256" key="1">
    <source>
        <dbReference type="SAM" id="MobiDB-lite"/>
    </source>
</evidence>
<accession>A0A023G1K0</accession>
<name>A0A023G1K0_AMBTT</name>
<evidence type="ECO:0000313" key="3">
    <source>
        <dbReference type="EMBL" id="JAC28071.1"/>
    </source>
</evidence>
<feature type="compositionally biased region" description="Polar residues" evidence="1">
    <location>
        <begin position="120"/>
        <end position="133"/>
    </location>
</feature>
<dbReference type="AlphaFoldDB" id="A0A023G1K0"/>
<reference evidence="3" key="1">
    <citation type="submission" date="2014-03" db="EMBL/GenBank/DDBJ databases">
        <title>The sialotranscriptome of Amblyomma triste, Amblyomma parvum and Amblyomma cajennense ticks, uncovered by 454-based RNA-seq.</title>
        <authorList>
            <person name="Garcia G.R."/>
            <person name="Gardinassi L.G."/>
            <person name="Ribeiro J.M."/>
            <person name="Anatriello E."/>
            <person name="Ferreira B.R."/>
            <person name="Moreira H.N."/>
            <person name="Mafra C."/>
            <person name="Olegario M.M."/>
            <person name="Szabo P.J."/>
            <person name="Miranda-Santos I.K."/>
            <person name="Maruyama S.R."/>
        </authorList>
    </citation>
    <scope>NUCLEOTIDE SEQUENCE</scope>
    <source>
        <strain evidence="3">Mato Grasso do Sul</strain>
        <tissue evidence="3">Salivary glands</tissue>
    </source>
</reference>
<proteinExistence type="evidence at transcript level"/>
<feature type="region of interest" description="Disordered" evidence="1">
    <location>
        <begin position="93"/>
        <end position="193"/>
    </location>
</feature>